<dbReference type="VEuPathDB" id="FungiDB:JI435_422910"/>
<dbReference type="Proteomes" id="UP000663193">
    <property type="component" value="Chromosome 19"/>
</dbReference>
<keyword evidence="3" id="KW-1185">Reference proteome</keyword>
<reference evidence="3" key="1">
    <citation type="journal article" date="2021" name="BMC Genomics">
        <title>Chromosome-level genome assembly and manually-curated proteome of model necrotroph Parastagonospora nodorum Sn15 reveals a genome-wide trove of candidate effector homologs, and redundancy of virulence-related functions within an accessory chromosome.</title>
        <authorList>
            <person name="Bertazzoni S."/>
            <person name="Jones D.A.B."/>
            <person name="Phan H.T."/>
            <person name="Tan K.-C."/>
            <person name="Hane J.K."/>
        </authorList>
    </citation>
    <scope>NUCLEOTIDE SEQUENCE [LARGE SCALE GENOMIC DNA]</scope>
    <source>
        <strain evidence="3">SN15 / ATCC MYA-4574 / FGSC 10173)</strain>
    </source>
</reference>
<sequence length="126" mass="13962">MAKLRGTKCKSLTHACCGFTALSQTERRKRMLRAIAIVFLVLLAWMIEVCLVSNAWFGDVPGEMVSEWLHDTPKRGLKHRDHSDQMRASCACTYCEASDATFAADDDARSDAVAHVGFSLSHAVCR</sequence>
<organism evidence="2 3">
    <name type="scientific">Phaeosphaeria nodorum (strain SN15 / ATCC MYA-4574 / FGSC 10173)</name>
    <name type="common">Glume blotch fungus</name>
    <name type="synonym">Parastagonospora nodorum</name>
    <dbReference type="NCBI Taxonomy" id="321614"/>
    <lineage>
        <taxon>Eukaryota</taxon>
        <taxon>Fungi</taxon>
        <taxon>Dikarya</taxon>
        <taxon>Ascomycota</taxon>
        <taxon>Pezizomycotina</taxon>
        <taxon>Dothideomycetes</taxon>
        <taxon>Pleosporomycetidae</taxon>
        <taxon>Pleosporales</taxon>
        <taxon>Pleosporineae</taxon>
        <taxon>Phaeosphaeriaceae</taxon>
        <taxon>Parastagonospora</taxon>
    </lineage>
</organism>
<keyword evidence="1" id="KW-0472">Membrane</keyword>
<evidence type="ECO:0000256" key="1">
    <source>
        <dbReference type="SAM" id="Phobius"/>
    </source>
</evidence>
<proteinExistence type="predicted"/>
<evidence type="ECO:0000313" key="2">
    <source>
        <dbReference type="EMBL" id="QRD05902.1"/>
    </source>
</evidence>
<keyword evidence="1" id="KW-1133">Transmembrane helix</keyword>
<accession>A0A7U2I9V2</accession>
<name>A0A7U2I9V2_PHANO</name>
<gene>
    <name evidence="2" type="ORF">JI435_422910</name>
</gene>
<dbReference type="AlphaFoldDB" id="A0A7U2I9V2"/>
<evidence type="ECO:0000313" key="3">
    <source>
        <dbReference type="Proteomes" id="UP000663193"/>
    </source>
</evidence>
<dbReference type="EMBL" id="CP069041">
    <property type="protein sequence ID" value="QRD05902.1"/>
    <property type="molecule type" value="Genomic_DNA"/>
</dbReference>
<feature type="transmembrane region" description="Helical" evidence="1">
    <location>
        <begin position="34"/>
        <end position="57"/>
    </location>
</feature>
<keyword evidence="1" id="KW-0812">Transmembrane</keyword>
<protein>
    <submittedName>
        <fullName evidence="2">Uncharacterized protein</fullName>
    </submittedName>
</protein>